<organism evidence="9 10">
    <name type="scientific">Aquipluma nitroreducens</name>
    <dbReference type="NCBI Taxonomy" id="2010828"/>
    <lineage>
        <taxon>Bacteria</taxon>
        <taxon>Pseudomonadati</taxon>
        <taxon>Bacteroidota</taxon>
        <taxon>Bacteroidia</taxon>
        <taxon>Marinilabiliales</taxon>
        <taxon>Prolixibacteraceae</taxon>
        <taxon>Aquipluma</taxon>
    </lineage>
</organism>
<dbReference type="InterPro" id="IPR004634">
    <property type="entry name" value="Pept_S49_pIV"/>
</dbReference>
<dbReference type="Gene3D" id="6.20.330.10">
    <property type="match status" value="1"/>
</dbReference>
<keyword evidence="6" id="KW-0472">Membrane</keyword>
<dbReference type="Proteomes" id="UP001193389">
    <property type="component" value="Chromosome"/>
</dbReference>
<dbReference type="KEGG" id="anf:AQPE_1799"/>
<comment type="similarity">
    <text evidence="2">Belongs to the peptidase S49 family.</text>
</comment>
<dbReference type="GO" id="GO:0008236">
    <property type="term" value="F:serine-type peptidase activity"/>
    <property type="evidence" value="ECO:0007669"/>
    <property type="project" value="UniProtKB-KW"/>
</dbReference>
<evidence type="ECO:0000256" key="2">
    <source>
        <dbReference type="ARBA" id="ARBA00008683"/>
    </source>
</evidence>
<evidence type="ECO:0000256" key="1">
    <source>
        <dbReference type="ARBA" id="ARBA00004370"/>
    </source>
</evidence>
<dbReference type="InterPro" id="IPR047217">
    <property type="entry name" value="S49_SppA_67K_type_N"/>
</dbReference>
<evidence type="ECO:0000259" key="8">
    <source>
        <dbReference type="Pfam" id="PF01343"/>
    </source>
</evidence>
<evidence type="ECO:0000256" key="7">
    <source>
        <dbReference type="PIRSR" id="PIRSR001217-1"/>
    </source>
</evidence>
<evidence type="ECO:0000256" key="4">
    <source>
        <dbReference type="ARBA" id="ARBA00022801"/>
    </source>
</evidence>
<dbReference type="AlphaFoldDB" id="A0A5K7S7W5"/>
<dbReference type="InterPro" id="IPR029045">
    <property type="entry name" value="ClpP/crotonase-like_dom_sf"/>
</dbReference>
<proteinExistence type="inferred from homology"/>
<gene>
    <name evidence="9" type="ORF">AQPE_1799</name>
</gene>
<dbReference type="RefSeq" id="WP_318350622.1">
    <property type="nucleotide sequence ID" value="NZ_AP018694.1"/>
</dbReference>
<keyword evidence="5" id="KW-0720">Serine protease</keyword>
<dbReference type="Pfam" id="PF01343">
    <property type="entry name" value="Peptidase_S49"/>
    <property type="match status" value="2"/>
</dbReference>
<dbReference type="CDD" id="cd07018">
    <property type="entry name" value="S49_SppA_67K_type"/>
    <property type="match status" value="1"/>
</dbReference>
<feature type="domain" description="Peptidase S49" evidence="8">
    <location>
        <begin position="125"/>
        <end position="278"/>
    </location>
</feature>
<dbReference type="NCBIfam" id="TIGR00705">
    <property type="entry name" value="SppA_67K"/>
    <property type="match status" value="1"/>
</dbReference>
<dbReference type="SUPFAM" id="SSF52096">
    <property type="entry name" value="ClpP/crotonase"/>
    <property type="match status" value="2"/>
</dbReference>
<evidence type="ECO:0000313" key="10">
    <source>
        <dbReference type="Proteomes" id="UP001193389"/>
    </source>
</evidence>
<keyword evidence="10" id="KW-1185">Reference proteome</keyword>
<dbReference type="GO" id="GO:0006465">
    <property type="term" value="P:signal peptide processing"/>
    <property type="evidence" value="ECO:0007669"/>
    <property type="project" value="InterPro"/>
</dbReference>
<comment type="subcellular location">
    <subcellularLocation>
        <location evidence="1">Membrane</location>
    </subcellularLocation>
</comment>
<evidence type="ECO:0000256" key="5">
    <source>
        <dbReference type="ARBA" id="ARBA00022825"/>
    </source>
</evidence>
<dbReference type="InterPro" id="IPR047272">
    <property type="entry name" value="S49_SppA_C"/>
</dbReference>
<dbReference type="InterPro" id="IPR002142">
    <property type="entry name" value="Peptidase_S49"/>
</dbReference>
<feature type="domain" description="Peptidase S49" evidence="8">
    <location>
        <begin position="374"/>
        <end position="524"/>
    </location>
</feature>
<dbReference type="PANTHER" id="PTHR33209">
    <property type="entry name" value="PROTEASE 4"/>
    <property type="match status" value="1"/>
</dbReference>
<dbReference type="GO" id="GO:0016020">
    <property type="term" value="C:membrane"/>
    <property type="evidence" value="ECO:0007669"/>
    <property type="project" value="UniProtKB-SubCell"/>
</dbReference>
<dbReference type="PANTHER" id="PTHR33209:SF1">
    <property type="entry name" value="PEPTIDASE S49 DOMAIN-CONTAINING PROTEIN"/>
    <property type="match status" value="1"/>
</dbReference>
<accession>A0A5K7S7W5</accession>
<protein>
    <submittedName>
        <fullName evidence="9">Protease IV</fullName>
    </submittedName>
</protein>
<evidence type="ECO:0000313" key="9">
    <source>
        <dbReference type="EMBL" id="BBE17642.1"/>
    </source>
</evidence>
<dbReference type="EMBL" id="AP018694">
    <property type="protein sequence ID" value="BBE17642.1"/>
    <property type="molecule type" value="Genomic_DNA"/>
</dbReference>
<sequence length="589" mass="65537">MKQFLKFTLASIVGVLVAGLLLLFVTIGVITAMVSGSDEPVQSESNSVLLLKFDHQIVDRARKNPLEGLDFGMFQGEKTVGLNDMLDCIRKAKTDHNILGIYLNPMDIQAGMATVEEIRTALKDFKTSGKFIYAYGDAFSQKAYYLVTVADSLMLNPQGSVDFRGLGGERTFYKKGLEKLGVEMQIIRHGKFKSAVEPFLLDKMSPENRLQTETYMKSMWNEMLTDISASRKMGFDELNDIADAVATFRKADFAKQKNLVDRLKYKDQVIDDLKRLTNTDAKDDVKAIDIYKYIKVPDMNGPKTMARKKIAVIYASGDIDSGTSEDDIKSEDLSRTIREARRDSSIKAIVLRINSPGGSAYGSDVIWREVKLAAQAKPLIASMGDVAASGGYYIACAADTIMADRTTITGSIGIFGMIPNFQNLLTNKLGITQDVVTTNEHSDMISVTRPMSAFERDLMQQTIEAGYDTFISRVAEGRKMDKTAVDDIGQGRVWAATNAKEIKLVDVYGGLTEAIELAKKMAKLDSYRIVNLPKLKDPIEELMKEFTGSAKARFMMDELGETYKYYDQLRGVVAQKGILTRVPYDIEIH</sequence>
<feature type="active site" description="Nucleophile" evidence="7">
    <location>
        <position position="389"/>
    </location>
</feature>
<dbReference type="CDD" id="cd07023">
    <property type="entry name" value="S49_Sppa_N_C"/>
    <property type="match status" value="1"/>
</dbReference>
<dbReference type="Gene3D" id="3.90.226.10">
    <property type="entry name" value="2-enoyl-CoA Hydratase, Chain A, domain 1"/>
    <property type="match status" value="2"/>
</dbReference>
<dbReference type="PIRSF" id="PIRSF001217">
    <property type="entry name" value="Protease_4_SppA"/>
    <property type="match status" value="1"/>
</dbReference>
<evidence type="ECO:0000256" key="6">
    <source>
        <dbReference type="ARBA" id="ARBA00023136"/>
    </source>
</evidence>
<evidence type="ECO:0000256" key="3">
    <source>
        <dbReference type="ARBA" id="ARBA00022670"/>
    </source>
</evidence>
<keyword evidence="3 9" id="KW-0645">Protease</keyword>
<feature type="active site" description="Proton donor/acceptor" evidence="7">
    <location>
        <position position="193"/>
    </location>
</feature>
<dbReference type="NCBIfam" id="TIGR00706">
    <property type="entry name" value="SppA_dom"/>
    <property type="match status" value="1"/>
</dbReference>
<reference evidence="9" key="1">
    <citation type="journal article" date="2020" name="Int. J. Syst. Evol. Microbiol.">
        <title>Aquipluma nitroreducens gen. nov. sp. nov., a novel facultatively anaerobic bacterium isolated from a freshwater lake.</title>
        <authorList>
            <person name="Watanabe M."/>
            <person name="Kojima H."/>
            <person name="Fukui M."/>
        </authorList>
    </citation>
    <scope>NUCLEOTIDE SEQUENCE</scope>
    <source>
        <strain evidence="9">MeG22</strain>
    </source>
</reference>
<dbReference type="InterPro" id="IPR004635">
    <property type="entry name" value="Pept_S49_SppA"/>
</dbReference>
<name>A0A5K7S7W5_9BACT</name>
<keyword evidence="4" id="KW-0378">Hydrolase</keyword>